<name>A0A3S5F2I6_SERFO</name>
<dbReference type="EMBL" id="LR134492">
    <property type="protein sequence ID" value="VEI70873.1"/>
    <property type="molecule type" value="Genomic_DNA"/>
</dbReference>
<organism evidence="1 2">
    <name type="scientific">Serratia fonticola</name>
    <dbReference type="NCBI Taxonomy" id="47917"/>
    <lineage>
        <taxon>Bacteria</taxon>
        <taxon>Pseudomonadati</taxon>
        <taxon>Pseudomonadota</taxon>
        <taxon>Gammaproteobacteria</taxon>
        <taxon>Enterobacterales</taxon>
        <taxon>Yersiniaceae</taxon>
        <taxon>Serratia</taxon>
    </lineage>
</organism>
<sequence length="36" mass="4094">MECAPELLKCITAFLKLANIIALCVHQHLRNKTTKK</sequence>
<dbReference type="Proteomes" id="UP000270487">
    <property type="component" value="Chromosome"/>
</dbReference>
<reference evidence="1 2" key="1">
    <citation type="submission" date="2018-12" db="EMBL/GenBank/DDBJ databases">
        <authorList>
            <consortium name="Pathogen Informatics"/>
        </authorList>
    </citation>
    <scope>NUCLEOTIDE SEQUENCE [LARGE SCALE GENOMIC DNA]</scope>
    <source>
        <strain evidence="1 2">NCTC13193</strain>
    </source>
</reference>
<evidence type="ECO:0000313" key="1">
    <source>
        <dbReference type="EMBL" id="VEI70873.1"/>
    </source>
</evidence>
<protein>
    <submittedName>
        <fullName evidence="1">Uncharacterized protein</fullName>
    </submittedName>
</protein>
<dbReference type="AlphaFoldDB" id="A0A3S5F2I6"/>
<evidence type="ECO:0000313" key="2">
    <source>
        <dbReference type="Proteomes" id="UP000270487"/>
    </source>
</evidence>
<accession>A0A3S5F2I6</accession>
<proteinExistence type="predicted"/>
<gene>
    <name evidence="1" type="ORF">NCTC13193_03146</name>
</gene>